<dbReference type="InterPro" id="IPR005467">
    <property type="entry name" value="His_kinase_dom"/>
</dbReference>
<keyword evidence="14" id="KW-1185">Reference proteome</keyword>
<dbReference type="GO" id="GO:0005886">
    <property type="term" value="C:plasma membrane"/>
    <property type="evidence" value="ECO:0007669"/>
    <property type="project" value="TreeGrafter"/>
</dbReference>
<dbReference type="Pfam" id="PF02518">
    <property type="entry name" value="HATPase_c"/>
    <property type="match status" value="1"/>
</dbReference>
<dbReference type="InterPro" id="IPR036097">
    <property type="entry name" value="HisK_dim/P_sf"/>
</dbReference>
<evidence type="ECO:0000256" key="7">
    <source>
        <dbReference type="ARBA" id="ARBA00022777"/>
    </source>
</evidence>
<accession>A0A2Y9TYK3</accession>
<evidence type="ECO:0000256" key="8">
    <source>
        <dbReference type="ARBA" id="ARBA00022989"/>
    </source>
</evidence>
<dbReference type="PRINTS" id="PR00344">
    <property type="entry name" value="BCTRLSENSOR"/>
</dbReference>
<dbReference type="EMBL" id="CP029185">
    <property type="protein sequence ID" value="AWH88611.1"/>
    <property type="molecule type" value="Genomic_DNA"/>
</dbReference>
<dbReference type="InterPro" id="IPR003661">
    <property type="entry name" value="HisK_dim/P_dom"/>
</dbReference>
<dbReference type="Pfam" id="PF00512">
    <property type="entry name" value="HisKA"/>
    <property type="match status" value="1"/>
</dbReference>
<reference evidence="13 14" key="1">
    <citation type="journal article" date="2019" name="Int. J. Syst. Evol. Microbiol.">
        <title>Limnobaculum parvum gen. nov., sp. nov., isolated from a freshwater lake.</title>
        <authorList>
            <person name="Baek C."/>
            <person name="Shin S.K."/>
            <person name="Yi H."/>
        </authorList>
    </citation>
    <scope>NUCLEOTIDE SEQUENCE [LARGE SCALE GENOMIC DNA]</scope>
    <source>
        <strain evidence="13 14">HYN0051</strain>
    </source>
</reference>
<sequence length="455" mass="49503">MDGRKRWVRNSLQFRLSFGLSLAILTIAIIAGIFAFFAAFSEANELQDDVLRQIATLFDKQRFPLPENGIAGTDLGEDTESQVFVQVLPTTALVSAKKNDELLGLPQGLSDGMNTVNMSGKTYRVFVTPLGTEERLAVAQDTEVRDEIARDSALRTLMPFLILVPVLLLVVAGLVRTLFKPVAALSLDIDRRGDRELYPIDSAPLPIEIQPFVAAINRLLARIEQEMAAQQRFIADAAHELRSPMTALSLQVERLAASEMSASAQERLDLLRQGIDRNRALLSQLLTLARVQASGPLFNEPISILYVYRQVLEDLMPLADAKGIDIGVVSDRDIHIVADAVDLATLVKNLVDNAIRYTPKGGRIDLCALASGGAAVLIITDNGPGVPKSEWTRVFDPFYRIVGSGEVGSGLGLSIVKAISQRMGASVAFDFTDPQAETGLTATVIIPDVMPNIMR</sequence>
<evidence type="ECO:0000256" key="11">
    <source>
        <dbReference type="SAM" id="Phobius"/>
    </source>
</evidence>
<dbReference type="InterPro" id="IPR050428">
    <property type="entry name" value="TCS_sensor_his_kinase"/>
</dbReference>
<dbReference type="Gene3D" id="3.30.565.10">
    <property type="entry name" value="Histidine kinase-like ATPase, C-terminal domain"/>
    <property type="match status" value="1"/>
</dbReference>
<organism evidence="13 14">
    <name type="scientific">Limnobaculum parvum</name>
    <dbReference type="NCBI Taxonomy" id="2172103"/>
    <lineage>
        <taxon>Bacteria</taxon>
        <taxon>Pseudomonadati</taxon>
        <taxon>Pseudomonadota</taxon>
        <taxon>Gammaproteobacteria</taxon>
        <taxon>Enterobacterales</taxon>
        <taxon>Budviciaceae</taxon>
        <taxon>Limnobaculum</taxon>
    </lineage>
</organism>
<dbReference type="SUPFAM" id="SSF47384">
    <property type="entry name" value="Homodimeric domain of signal transducing histidine kinase"/>
    <property type="match status" value="1"/>
</dbReference>
<dbReference type="PROSITE" id="PS50109">
    <property type="entry name" value="HIS_KIN"/>
    <property type="match status" value="1"/>
</dbReference>
<feature type="domain" description="Histidine kinase" evidence="12">
    <location>
        <begin position="236"/>
        <end position="450"/>
    </location>
</feature>
<keyword evidence="5" id="KW-0808">Transferase</keyword>
<dbReference type="EC" id="2.7.13.3" evidence="3"/>
<evidence type="ECO:0000256" key="3">
    <source>
        <dbReference type="ARBA" id="ARBA00012438"/>
    </source>
</evidence>
<comment type="subcellular location">
    <subcellularLocation>
        <location evidence="2">Membrane</location>
        <topology evidence="2">Multi-pass membrane protein</topology>
    </subcellularLocation>
</comment>
<evidence type="ECO:0000256" key="2">
    <source>
        <dbReference type="ARBA" id="ARBA00004141"/>
    </source>
</evidence>
<evidence type="ECO:0000313" key="13">
    <source>
        <dbReference type="EMBL" id="AWH88611.1"/>
    </source>
</evidence>
<keyword evidence="6 11" id="KW-0812">Transmembrane</keyword>
<dbReference type="CDD" id="cd00082">
    <property type="entry name" value="HisKA"/>
    <property type="match status" value="1"/>
</dbReference>
<evidence type="ECO:0000256" key="1">
    <source>
        <dbReference type="ARBA" id="ARBA00000085"/>
    </source>
</evidence>
<feature type="transmembrane region" description="Helical" evidence="11">
    <location>
        <begin position="160"/>
        <end position="179"/>
    </location>
</feature>
<proteinExistence type="predicted"/>
<dbReference type="SMART" id="SM00388">
    <property type="entry name" value="HisKA"/>
    <property type="match status" value="1"/>
</dbReference>
<evidence type="ECO:0000256" key="4">
    <source>
        <dbReference type="ARBA" id="ARBA00022553"/>
    </source>
</evidence>
<dbReference type="Proteomes" id="UP000244908">
    <property type="component" value="Chromosome"/>
</dbReference>
<keyword evidence="9" id="KW-0902">Two-component regulatory system</keyword>
<dbReference type="InterPro" id="IPR003594">
    <property type="entry name" value="HATPase_dom"/>
</dbReference>
<dbReference type="PANTHER" id="PTHR45436:SF15">
    <property type="entry name" value="SENSOR HISTIDINE KINASE CUSS"/>
    <property type="match status" value="1"/>
</dbReference>
<protein>
    <recommendedName>
        <fullName evidence="3">histidine kinase</fullName>
        <ecNumber evidence="3">2.7.13.3</ecNumber>
    </recommendedName>
</protein>
<dbReference type="PANTHER" id="PTHR45436">
    <property type="entry name" value="SENSOR HISTIDINE KINASE YKOH"/>
    <property type="match status" value="1"/>
</dbReference>
<dbReference type="OrthoDB" id="9809766at2"/>
<keyword evidence="4" id="KW-0597">Phosphoprotein</keyword>
<dbReference type="KEGG" id="lpv:HYN51_08590"/>
<evidence type="ECO:0000256" key="6">
    <source>
        <dbReference type="ARBA" id="ARBA00022692"/>
    </source>
</evidence>
<evidence type="ECO:0000256" key="5">
    <source>
        <dbReference type="ARBA" id="ARBA00022679"/>
    </source>
</evidence>
<comment type="catalytic activity">
    <reaction evidence="1">
        <text>ATP + protein L-histidine = ADP + protein N-phospho-L-histidine.</text>
        <dbReference type="EC" id="2.7.13.3"/>
    </reaction>
</comment>
<dbReference type="AlphaFoldDB" id="A0A2Y9TYK3"/>
<gene>
    <name evidence="13" type="ORF">HYN51_08590</name>
</gene>
<evidence type="ECO:0000256" key="10">
    <source>
        <dbReference type="ARBA" id="ARBA00023136"/>
    </source>
</evidence>
<evidence type="ECO:0000313" key="14">
    <source>
        <dbReference type="Proteomes" id="UP000244908"/>
    </source>
</evidence>
<evidence type="ECO:0000259" key="12">
    <source>
        <dbReference type="PROSITE" id="PS50109"/>
    </source>
</evidence>
<dbReference type="Gene3D" id="1.10.287.130">
    <property type="match status" value="1"/>
</dbReference>
<keyword evidence="7 13" id="KW-0418">Kinase</keyword>
<dbReference type="InterPro" id="IPR036890">
    <property type="entry name" value="HATPase_C_sf"/>
</dbReference>
<evidence type="ECO:0000256" key="9">
    <source>
        <dbReference type="ARBA" id="ARBA00023012"/>
    </source>
</evidence>
<name>A0A2Y9TYK3_9GAMM</name>
<dbReference type="SUPFAM" id="SSF55874">
    <property type="entry name" value="ATPase domain of HSP90 chaperone/DNA topoisomerase II/histidine kinase"/>
    <property type="match status" value="1"/>
</dbReference>
<dbReference type="GO" id="GO:0000155">
    <property type="term" value="F:phosphorelay sensor kinase activity"/>
    <property type="evidence" value="ECO:0007669"/>
    <property type="project" value="InterPro"/>
</dbReference>
<keyword evidence="8 11" id="KW-1133">Transmembrane helix</keyword>
<dbReference type="InterPro" id="IPR004358">
    <property type="entry name" value="Sig_transdc_His_kin-like_C"/>
</dbReference>
<dbReference type="SMART" id="SM00387">
    <property type="entry name" value="HATPase_c"/>
    <property type="match status" value="1"/>
</dbReference>
<dbReference type="RefSeq" id="WP_108900669.1">
    <property type="nucleotide sequence ID" value="NZ_CP029185.2"/>
</dbReference>
<keyword evidence="10 11" id="KW-0472">Membrane</keyword>
<feature type="transmembrane region" description="Helical" evidence="11">
    <location>
        <begin position="20"/>
        <end position="40"/>
    </location>
</feature>